<evidence type="ECO:0000313" key="2">
    <source>
        <dbReference type="EMBL" id="SOB58024.1"/>
    </source>
</evidence>
<dbReference type="Pfam" id="PF00176">
    <property type="entry name" value="SNF2-rel_dom"/>
    <property type="match status" value="1"/>
</dbReference>
<accession>A0A2C8F7L5</accession>
<name>A0A2C8F7L5_9BACT</name>
<dbReference type="Proteomes" id="UP000219215">
    <property type="component" value="Chromosome DPRO"/>
</dbReference>
<feature type="domain" description="SNF2 N-terminal" evidence="1">
    <location>
        <begin position="1"/>
        <end position="71"/>
    </location>
</feature>
<proteinExistence type="predicted"/>
<dbReference type="Gene3D" id="3.40.50.10810">
    <property type="entry name" value="Tandem AAA-ATPase domain"/>
    <property type="match status" value="1"/>
</dbReference>
<protein>
    <recommendedName>
        <fullName evidence="1">SNF2 N-terminal domain-containing protein</fullName>
    </recommendedName>
</protein>
<evidence type="ECO:0000259" key="1">
    <source>
        <dbReference type="Pfam" id="PF00176"/>
    </source>
</evidence>
<dbReference type="InterPro" id="IPR000330">
    <property type="entry name" value="SNF2_N"/>
</dbReference>
<dbReference type="InterPro" id="IPR027417">
    <property type="entry name" value="P-loop_NTPase"/>
</dbReference>
<dbReference type="InterPro" id="IPR038718">
    <property type="entry name" value="SNF2-like_sf"/>
</dbReference>
<dbReference type="AlphaFoldDB" id="A0A2C8F7L5"/>
<dbReference type="KEGG" id="pprf:DPRO_1139"/>
<organism evidence="2 3">
    <name type="scientific">Pseudodesulfovibrio profundus</name>
    <dbReference type="NCBI Taxonomy" id="57320"/>
    <lineage>
        <taxon>Bacteria</taxon>
        <taxon>Pseudomonadati</taxon>
        <taxon>Thermodesulfobacteriota</taxon>
        <taxon>Desulfovibrionia</taxon>
        <taxon>Desulfovibrionales</taxon>
        <taxon>Desulfovibrionaceae</taxon>
    </lineage>
</organism>
<keyword evidence="3" id="KW-1185">Reference proteome</keyword>
<sequence length="145" mass="16211">MVIFDEAHYMRNQATTTFHLGECLSTNARSVLCVSATPVNNTNIDLHSLLRLIDEEFFATQSVFDELIDVNRPTVQLGNALAQSIIDETAITQAVSEMAKSQYINKSPLFEKLLGRVDNHSEICYTSWQEVGSAKKTRSTRRSVG</sequence>
<dbReference type="SUPFAM" id="SSF52540">
    <property type="entry name" value="P-loop containing nucleoside triphosphate hydrolases"/>
    <property type="match status" value="1"/>
</dbReference>
<evidence type="ECO:0000313" key="3">
    <source>
        <dbReference type="Proteomes" id="UP000219215"/>
    </source>
</evidence>
<dbReference type="EMBL" id="LT907975">
    <property type="protein sequence ID" value="SOB58024.1"/>
    <property type="molecule type" value="Genomic_DNA"/>
</dbReference>
<gene>
    <name evidence="2" type="ORF">DPRO_1139</name>
</gene>
<dbReference type="GO" id="GO:0005524">
    <property type="term" value="F:ATP binding"/>
    <property type="evidence" value="ECO:0007669"/>
    <property type="project" value="InterPro"/>
</dbReference>
<reference evidence="3" key="1">
    <citation type="submission" date="2017-09" db="EMBL/GenBank/DDBJ databases">
        <authorList>
            <person name="Regsiter A."/>
            <person name="William W."/>
        </authorList>
    </citation>
    <scope>NUCLEOTIDE SEQUENCE [LARGE SCALE GENOMIC DNA]</scope>
    <source>
        <strain evidence="3">500-1</strain>
    </source>
</reference>